<dbReference type="PANTHER" id="PTHR23028">
    <property type="entry name" value="ACETYLTRANSFERASE"/>
    <property type="match status" value="1"/>
</dbReference>
<keyword evidence="4" id="KW-1185">Reference proteome</keyword>
<reference evidence="3 4" key="1">
    <citation type="submission" date="2021-03" db="EMBL/GenBank/DDBJ databases">
        <title>Fibrella sp. HMF5036 genome sequencing and assembly.</title>
        <authorList>
            <person name="Kang H."/>
            <person name="Kim H."/>
            <person name="Bae S."/>
            <person name="Joh K."/>
        </authorList>
    </citation>
    <scope>NUCLEOTIDE SEQUENCE [LARGE SCALE GENOMIC DNA]</scope>
    <source>
        <strain evidence="3 4">HMF5036</strain>
    </source>
</reference>
<evidence type="ECO:0000259" key="2">
    <source>
        <dbReference type="Pfam" id="PF01757"/>
    </source>
</evidence>
<keyword evidence="3" id="KW-0808">Transferase</keyword>
<keyword evidence="1" id="KW-0812">Transmembrane</keyword>
<keyword evidence="1" id="KW-0472">Membrane</keyword>
<proteinExistence type="predicted"/>
<accession>A0A939G7B1</accession>
<feature type="transmembrane region" description="Helical" evidence="1">
    <location>
        <begin position="259"/>
        <end position="279"/>
    </location>
</feature>
<dbReference type="GO" id="GO:0016747">
    <property type="term" value="F:acyltransferase activity, transferring groups other than amino-acyl groups"/>
    <property type="evidence" value="ECO:0007669"/>
    <property type="project" value="InterPro"/>
</dbReference>
<feature type="transmembrane region" description="Helical" evidence="1">
    <location>
        <begin position="36"/>
        <end position="63"/>
    </location>
</feature>
<keyword evidence="3" id="KW-0012">Acyltransferase</keyword>
<dbReference type="GO" id="GO:0000271">
    <property type="term" value="P:polysaccharide biosynthetic process"/>
    <property type="evidence" value="ECO:0007669"/>
    <property type="project" value="TreeGrafter"/>
</dbReference>
<name>A0A939G7B1_9BACT</name>
<comment type="caution">
    <text evidence="3">The sequence shown here is derived from an EMBL/GenBank/DDBJ whole genome shotgun (WGS) entry which is preliminary data.</text>
</comment>
<dbReference type="RefSeq" id="WP_207337154.1">
    <property type="nucleotide sequence ID" value="NZ_JAFMYU010000017.1"/>
</dbReference>
<keyword evidence="1" id="KW-1133">Transmembrane helix</keyword>
<protein>
    <submittedName>
        <fullName evidence="3">Acyltransferase</fullName>
    </submittedName>
</protein>
<dbReference type="PANTHER" id="PTHR23028:SF53">
    <property type="entry name" value="ACYL_TRANSF_3 DOMAIN-CONTAINING PROTEIN"/>
    <property type="match status" value="1"/>
</dbReference>
<evidence type="ECO:0000256" key="1">
    <source>
        <dbReference type="SAM" id="Phobius"/>
    </source>
</evidence>
<evidence type="ECO:0000313" key="3">
    <source>
        <dbReference type="EMBL" id="MBO0933196.1"/>
    </source>
</evidence>
<dbReference type="InterPro" id="IPR050879">
    <property type="entry name" value="Acyltransferase_3"/>
</dbReference>
<sequence>MNRIKSIDGLRAISITMVLLGHAAHTLPKSIAESPIYAFFSNSALGVKVFFVISGYLITRLLLLEEKKTGSIHIGQFYIRRVFRIFPVFYLYILVVLLLKWFVVPDMFGSYSLVVFAGLYLWNYKHLLSAPVSPDDKGNWFFGHFWSLSMEEQFYLLWPLAFKKLTKIRLIQITITLILVMPIIRLLTYFFVPDSRGQIGMMLHTGGDAILTGCLGALLENKILNNRRILTLLHSWLFVTALCLFLFIISPMLSGRYQGAYFLPIGITLNNMSILFILLWSIHVPSRVATVLNSAAFVQVGVLSYSLYVWQQLFLTDKEGYWPAQFPQNLLLAVAAAVFSYYVLEKPILKLKDRFKATAAKPVLSQQPETGVVVGQAATPA</sequence>
<feature type="transmembrane region" description="Helical" evidence="1">
    <location>
        <begin position="291"/>
        <end position="310"/>
    </location>
</feature>
<dbReference type="GO" id="GO:0016020">
    <property type="term" value="C:membrane"/>
    <property type="evidence" value="ECO:0007669"/>
    <property type="project" value="TreeGrafter"/>
</dbReference>
<dbReference type="AlphaFoldDB" id="A0A939G7B1"/>
<gene>
    <name evidence="3" type="ORF">J2I48_19455</name>
</gene>
<feature type="transmembrane region" description="Helical" evidence="1">
    <location>
        <begin position="326"/>
        <end position="344"/>
    </location>
</feature>
<dbReference type="EMBL" id="JAFMYU010000017">
    <property type="protein sequence ID" value="MBO0933196.1"/>
    <property type="molecule type" value="Genomic_DNA"/>
</dbReference>
<dbReference type="InterPro" id="IPR002656">
    <property type="entry name" value="Acyl_transf_3_dom"/>
</dbReference>
<feature type="domain" description="Acyltransferase 3" evidence="2">
    <location>
        <begin position="5"/>
        <end position="341"/>
    </location>
</feature>
<dbReference type="Proteomes" id="UP000664795">
    <property type="component" value="Unassembled WGS sequence"/>
</dbReference>
<feature type="transmembrane region" description="Helical" evidence="1">
    <location>
        <begin position="83"/>
        <end position="102"/>
    </location>
</feature>
<feature type="transmembrane region" description="Helical" evidence="1">
    <location>
        <begin position="170"/>
        <end position="192"/>
    </location>
</feature>
<evidence type="ECO:0000313" key="4">
    <source>
        <dbReference type="Proteomes" id="UP000664795"/>
    </source>
</evidence>
<feature type="transmembrane region" description="Helical" evidence="1">
    <location>
        <begin position="231"/>
        <end position="253"/>
    </location>
</feature>
<organism evidence="3 4">
    <name type="scientific">Fibrella aquatilis</name>
    <dbReference type="NCBI Taxonomy" id="2817059"/>
    <lineage>
        <taxon>Bacteria</taxon>
        <taxon>Pseudomonadati</taxon>
        <taxon>Bacteroidota</taxon>
        <taxon>Cytophagia</taxon>
        <taxon>Cytophagales</taxon>
        <taxon>Spirosomataceae</taxon>
        <taxon>Fibrella</taxon>
    </lineage>
</organism>
<dbReference type="Pfam" id="PF01757">
    <property type="entry name" value="Acyl_transf_3"/>
    <property type="match status" value="1"/>
</dbReference>